<feature type="transmembrane region" description="Helical" evidence="1">
    <location>
        <begin position="23"/>
        <end position="45"/>
    </location>
</feature>
<evidence type="ECO:0000313" key="2">
    <source>
        <dbReference type="Proteomes" id="UP000492821"/>
    </source>
</evidence>
<dbReference type="AlphaFoldDB" id="A0A7E4V5A5"/>
<reference evidence="2" key="1">
    <citation type="journal article" date="2013" name="Genetics">
        <title>The draft genome and transcriptome of Panagrellus redivivus are shaped by the harsh demands of a free-living lifestyle.</title>
        <authorList>
            <person name="Srinivasan J."/>
            <person name="Dillman A.R."/>
            <person name="Macchietto M.G."/>
            <person name="Heikkinen L."/>
            <person name="Lakso M."/>
            <person name="Fracchia K.M."/>
            <person name="Antoshechkin I."/>
            <person name="Mortazavi A."/>
            <person name="Wong G."/>
            <person name="Sternberg P.W."/>
        </authorList>
    </citation>
    <scope>NUCLEOTIDE SEQUENCE [LARGE SCALE GENOMIC DNA]</scope>
    <source>
        <strain evidence="2">MT8872</strain>
    </source>
</reference>
<dbReference type="WBParaSite" id="Pan_g16728.t1">
    <property type="protein sequence ID" value="Pan_g16728.t1"/>
    <property type="gene ID" value="Pan_g16728"/>
</dbReference>
<proteinExistence type="predicted"/>
<accession>A0A7E4V5A5</accession>
<evidence type="ECO:0000313" key="3">
    <source>
        <dbReference type="WBParaSite" id="Pan_g16728.t1"/>
    </source>
</evidence>
<keyword evidence="1" id="KW-0472">Membrane</keyword>
<keyword evidence="1" id="KW-1133">Transmembrane helix</keyword>
<organism evidence="2 3">
    <name type="scientific">Panagrellus redivivus</name>
    <name type="common">Microworm</name>
    <dbReference type="NCBI Taxonomy" id="6233"/>
    <lineage>
        <taxon>Eukaryota</taxon>
        <taxon>Metazoa</taxon>
        <taxon>Ecdysozoa</taxon>
        <taxon>Nematoda</taxon>
        <taxon>Chromadorea</taxon>
        <taxon>Rhabditida</taxon>
        <taxon>Tylenchina</taxon>
        <taxon>Panagrolaimomorpha</taxon>
        <taxon>Panagrolaimoidea</taxon>
        <taxon>Panagrolaimidae</taxon>
        <taxon>Panagrellus</taxon>
    </lineage>
</organism>
<dbReference type="Proteomes" id="UP000492821">
    <property type="component" value="Unassembled WGS sequence"/>
</dbReference>
<reference evidence="3" key="2">
    <citation type="submission" date="2020-10" db="UniProtKB">
        <authorList>
            <consortium name="WormBaseParasite"/>
        </authorList>
    </citation>
    <scope>IDENTIFICATION</scope>
</reference>
<sequence>MGNNVFKSSEHTGMGSWYHEHNMVIIFVLSIPVGLTLGILLWALFRGFQEIRLNRARSIRHRASKQLNAYYARRIKYKLPTVCEIVELSMNAHEGEESKKEGTIEQTTVTSITADRSPAQPQLPSKIVVTHKVEAKPVKIDPKKVDDKKMK</sequence>
<keyword evidence="2" id="KW-1185">Reference proteome</keyword>
<evidence type="ECO:0000256" key="1">
    <source>
        <dbReference type="SAM" id="Phobius"/>
    </source>
</evidence>
<name>A0A7E4V5A5_PANRE</name>
<protein>
    <submittedName>
        <fullName evidence="3">LapA_dom domain-containing protein</fullName>
    </submittedName>
</protein>
<keyword evidence="1" id="KW-0812">Transmembrane</keyword>